<dbReference type="GO" id="GO:0050313">
    <property type="term" value="F:sulfur dioxygenase activity"/>
    <property type="evidence" value="ECO:0007669"/>
    <property type="project" value="TreeGrafter"/>
</dbReference>
<keyword evidence="3" id="KW-1185">Reference proteome</keyword>
<feature type="domain" description="Metallo-beta-lactamase" evidence="1">
    <location>
        <begin position="14"/>
        <end position="175"/>
    </location>
</feature>
<dbReference type="SUPFAM" id="SSF56281">
    <property type="entry name" value="Metallo-hydrolase/oxidoreductase"/>
    <property type="match status" value="1"/>
</dbReference>
<dbReference type="GO" id="GO:0070813">
    <property type="term" value="P:hydrogen sulfide metabolic process"/>
    <property type="evidence" value="ECO:0007669"/>
    <property type="project" value="TreeGrafter"/>
</dbReference>
<protein>
    <submittedName>
        <fullName evidence="2">Probable polyketide biosynthesis zinc-dependent hydrolase BaeB</fullName>
        <ecNumber evidence="2">3.-.-.-</ecNumber>
    </submittedName>
</protein>
<dbReference type="SMART" id="SM00849">
    <property type="entry name" value="Lactamase_B"/>
    <property type="match status" value="1"/>
</dbReference>
<evidence type="ECO:0000259" key="1">
    <source>
        <dbReference type="SMART" id="SM00849"/>
    </source>
</evidence>
<dbReference type="RefSeq" id="WP_072577099.1">
    <property type="nucleotide sequence ID" value="NZ_LWHB01000132.1"/>
</dbReference>
<dbReference type="Pfam" id="PF00753">
    <property type="entry name" value="Lactamase_B"/>
    <property type="match status" value="1"/>
</dbReference>
<dbReference type="Gene3D" id="3.60.15.10">
    <property type="entry name" value="Ribonuclease Z/Hydroxyacylglutathione hydrolase-like"/>
    <property type="match status" value="1"/>
</dbReference>
<dbReference type="OrthoDB" id="9802248at2"/>
<dbReference type="InterPro" id="IPR036866">
    <property type="entry name" value="RibonucZ/Hydroxyglut_hydro"/>
</dbReference>
<keyword evidence="2" id="KW-0378">Hydrolase</keyword>
<dbReference type="GO" id="GO:0016787">
    <property type="term" value="F:hydrolase activity"/>
    <property type="evidence" value="ECO:0007669"/>
    <property type="project" value="UniProtKB-KW"/>
</dbReference>
<dbReference type="EMBL" id="UHIC01000001">
    <property type="protein sequence ID" value="SUO97703.1"/>
    <property type="molecule type" value="Genomic_DNA"/>
</dbReference>
<dbReference type="Proteomes" id="UP000254601">
    <property type="component" value="Unassembled WGS sequence"/>
</dbReference>
<dbReference type="PANTHER" id="PTHR43084:SF1">
    <property type="entry name" value="PERSULFIDE DIOXYGENASE ETHE1, MITOCHONDRIAL"/>
    <property type="match status" value="1"/>
</dbReference>
<evidence type="ECO:0000313" key="2">
    <source>
        <dbReference type="EMBL" id="SUO97703.1"/>
    </source>
</evidence>
<dbReference type="CDD" id="cd16275">
    <property type="entry name" value="BaeB-like_MBL-fold"/>
    <property type="match status" value="1"/>
</dbReference>
<dbReference type="GO" id="GO:0006749">
    <property type="term" value="P:glutathione metabolic process"/>
    <property type="evidence" value="ECO:0007669"/>
    <property type="project" value="TreeGrafter"/>
</dbReference>
<reference evidence="2 3" key="1">
    <citation type="submission" date="2018-06" db="EMBL/GenBank/DDBJ databases">
        <authorList>
            <consortium name="Pathogen Informatics"/>
            <person name="Doyle S."/>
        </authorList>
    </citation>
    <scope>NUCLEOTIDE SEQUENCE [LARGE SCALE GENOMIC DNA]</scope>
    <source>
        <strain evidence="2 3">NCTC13337</strain>
    </source>
</reference>
<dbReference type="EC" id="3.-.-.-" evidence="2"/>
<gene>
    <name evidence="2" type="primary">baeB</name>
    <name evidence="2" type="ORF">NCTC13337_02574</name>
</gene>
<dbReference type="AlphaFoldDB" id="A0A380N0Q7"/>
<proteinExistence type="predicted"/>
<accession>A0A380N0Q7</accession>
<name>A0A380N0Q7_9GAMM</name>
<dbReference type="PANTHER" id="PTHR43084">
    <property type="entry name" value="PERSULFIDE DIOXYGENASE ETHE1"/>
    <property type="match status" value="1"/>
</dbReference>
<dbReference type="InterPro" id="IPR051682">
    <property type="entry name" value="Mito_Persulfide_Diox"/>
</dbReference>
<dbReference type="InterPro" id="IPR001279">
    <property type="entry name" value="Metallo-B-lactamas"/>
</dbReference>
<sequence length="234" mass="26218">MKPEIIQLMVEDHDNFIHIITDRASGEAAIVDPAWDSEGIQEILAEEKLTLTAILLTHSHYDHVNAVLPLYTDKVSLFIGENEYPHWSECPEDAILVSEGDEIQFAKTTISVISTPGHTAGGVCYRIDDNLMTGDTLFIYGCGRADLPGGDAKKLYHSLQKLKKLPPQTKLWVGHHYGITEESTLAEQLTGNPFLLIENEEDFVRYRNILASKTRQMPYEPITKEALNQVLKSA</sequence>
<evidence type="ECO:0000313" key="3">
    <source>
        <dbReference type="Proteomes" id="UP000254601"/>
    </source>
</evidence>
<organism evidence="2 3">
    <name type="scientific">Suttonella ornithocola</name>
    <dbReference type="NCBI Taxonomy" id="279832"/>
    <lineage>
        <taxon>Bacteria</taxon>
        <taxon>Pseudomonadati</taxon>
        <taxon>Pseudomonadota</taxon>
        <taxon>Gammaproteobacteria</taxon>
        <taxon>Cardiobacteriales</taxon>
        <taxon>Cardiobacteriaceae</taxon>
        <taxon>Suttonella</taxon>
    </lineage>
</organism>